<dbReference type="EMBL" id="JADCNM010000008">
    <property type="protein sequence ID" value="KAG0471572.1"/>
    <property type="molecule type" value="Genomic_DNA"/>
</dbReference>
<evidence type="ECO:0000313" key="1">
    <source>
        <dbReference type="EMBL" id="KAG0471572.1"/>
    </source>
</evidence>
<gene>
    <name evidence="1" type="ORF">HPP92_016118</name>
</gene>
<proteinExistence type="predicted"/>
<evidence type="ECO:0000313" key="2">
    <source>
        <dbReference type="Proteomes" id="UP000639772"/>
    </source>
</evidence>
<reference evidence="1 2" key="1">
    <citation type="journal article" date="2020" name="Nat. Food">
        <title>A phased Vanilla planifolia genome enables genetic improvement of flavour and production.</title>
        <authorList>
            <person name="Hasing T."/>
            <person name="Tang H."/>
            <person name="Brym M."/>
            <person name="Khazi F."/>
            <person name="Huang T."/>
            <person name="Chambers A.H."/>
        </authorList>
    </citation>
    <scope>NUCLEOTIDE SEQUENCE [LARGE SCALE GENOMIC DNA]</scope>
    <source>
        <tissue evidence="1">Leaf</tissue>
    </source>
</reference>
<protein>
    <submittedName>
        <fullName evidence="1">Uncharacterized protein</fullName>
    </submittedName>
</protein>
<organism evidence="1 2">
    <name type="scientific">Vanilla planifolia</name>
    <name type="common">Vanilla</name>
    <dbReference type="NCBI Taxonomy" id="51239"/>
    <lineage>
        <taxon>Eukaryota</taxon>
        <taxon>Viridiplantae</taxon>
        <taxon>Streptophyta</taxon>
        <taxon>Embryophyta</taxon>
        <taxon>Tracheophyta</taxon>
        <taxon>Spermatophyta</taxon>
        <taxon>Magnoliopsida</taxon>
        <taxon>Liliopsida</taxon>
        <taxon>Asparagales</taxon>
        <taxon>Orchidaceae</taxon>
        <taxon>Vanilloideae</taxon>
        <taxon>Vanilleae</taxon>
        <taxon>Vanilla</taxon>
    </lineage>
</organism>
<accession>A0A835QMH2</accession>
<dbReference type="Proteomes" id="UP000639772">
    <property type="component" value="Unassembled WGS sequence"/>
</dbReference>
<comment type="caution">
    <text evidence="1">The sequence shown here is derived from an EMBL/GenBank/DDBJ whole genome shotgun (WGS) entry which is preliminary data.</text>
</comment>
<name>A0A835QMH2_VANPL</name>
<dbReference type="AlphaFoldDB" id="A0A835QMH2"/>
<sequence length="107" mass="12748">MHATCYINVYQGKHDEDTLSKRDFGKLYEKHIFGLRGLQGGIKLMIWRSLFLHKLDPNARQISETRKSKFRGMKLIAFRKKTVSELLPRKSGCRRLEKAKSWFMWFL</sequence>